<reference evidence="2" key="2">
    <citation type="submission" date="2023-06" db="EMBL/GenBank/DDBJ databases">
        <authorList>
            <person name="Ma L."/>
            <person name="Liu K.-W."/>
            <person name="Li Z."/>
            <person name="Hsiao Y.-Y."/>
            <person name="Qi Y."/>
            <person name="Fu T."/>
            <person name="Tang G."/>
            <person name="Zhang D."/>
            <person name="Sun W.-H."/>
            <person name="Liu D.-K."/>
            <person name="Li Y."/>
            <person name="Chen G.-Z."/>
            <person name="Liu X.-D."/>
            <person name="Liao X.-Y."/>
            <person name="Jiang Y.-T."/>
            <person name="Yu X."/>
            <person name="Hao Y."/>
            <person name="Huang J."/>
            <person name="Zhao X.-W."/>
            <person name="Ke S."/>
            <person name="Chen Y.-Y."/>
            <person name="Wu W.-L."/>
            <person name="Hsu J.-L."/>
            <person name="Lin Y.-F."/>
            <person name="Huang M.-D."/>
            <person name="Li C.-Y."/>
            <person name="Huang L."/>
            <person name="Wang Z.-W."/>
            <person name="Zhao X."/>
            <person name="Zhong W.-Y."/>
            <person name="Peng D.-H."/>
            <person name="Ahmad S."/>
            <person name="Lan S."/>
            <person name="Zhang J.-S."/>
            <person name="Tsai W.-C."/>
            <person name="Van De Peer Y."/>
            <person name="Liu Z.-J."/>
        </authorList>
    </citation>
    <scope>NUCLEOTIDE SEQUENCE</scope>
    <source>
        <strain evidence="2">CP</strain>
        <tissue evidence="2">Leaves</tissue>
    </source>
</reference>
<accession>A0AAV9C8X8</accession>
<dbReference type="Proteomes" id="UP001180020">
    <property type="component" value="Unassembled WGS sequence"/>
</dbReference>
<organism evidence="2 3">
    <name type="scientific">Acorus calamus</name>
    <name type="common">Sweet flag</name>
    <dbReference type="NCBI Taxonomy" id="4465"/>
    <lineage>
        <taxon>Eukaryota</taxon>
        <taxon>Viridiplantae</taxon>
        <taxon>Streptophyta</taxon>
        <taxon>Embryophyta</taxon>
        <taxon>Tracheophyta</taxon>
        <taxon>Spermatophyta</taxon>
        <taxon>Magnoliopsida</taxon>
        <taxon>Liliopsida</taxon>
        <taxon>Acoraceae</taxon>
        <taxon>Acorus</taxon>
    </lineage>
</organism>
<dbReference type="EMBL" id="JAUJYO010000020">
    <property type="protein sequence ID" value="KAK1285104.1"/>
    <property type="molecule type" value="Genomic_DNA"/>
</dbReference>
<reference evidence="2" key="1">
    <citation type="journal article" date="2023" name="Nat. Commun.">
        <title>Diploid and tetraploid genomes of Acorus and the evolution of monocots.</title>
        <authorList>
            <person name="Ma L."/>
            <person name="Liu K.W."/>
            <person name="Li Z."/>
            <person name="Hsiao Y.Y."/>
            <person name="Qi Y."/>
            <person name="Fu T."/>
            <person name="Tang G.D."/>
            <person name="Zhang D."/>
            <person name="Sun W.H."/>
            <person name="Liu D.K."/>
            <person name="Li Y."/>
            <person name="Chen G.Z."/>
            <person name="Liu X.D."/>
            <person name="Liao X.Y."/>
            <person name="Jiang Y.T."/>
            <person name="Yu X."/>
            <person name="Hao Y."/>
            <person name="Huang J."/>
            <person name="Zhao X.W."/>
            <person name="Ke S."/>
            <person name="Chen Y.Y."/>
            <person name="Wu W.L."/>
            <person name="Hsu J.L."/>
            <person name="Lin Y.F."/>
            <person name="Huang M.D."/>
            <person name="Li C.Y."/>
            <person name="Huang L."/>
            <person name="Wang Z.W."/>
            <person name="Zhao X."/>
            <person name="Zhong W.Y."/>
            <person name="Peng D.H."/>
            <person name="Ahmad S."/>
            <person name="Lan S."/>
            <person name="Zhang J.S."/>
            <person name="Tsai W.C."/>
            <person name="Van de Peer Y."/>
            <person name="Liu Z.J."/>
        </authorList>
    </citation>
    <scope>NUCLEOTIDE SEQUENCE</scope>
    <source>
        <strain evidence="2">CP</strain>
    </source>
</reference>
<gene>
    <name evidence="2" type="ORF">QJS10_CPB20g00576</name>
</gene>
<feature type="compositionally biased region" description="Basic residues" evidence="1">
    <location>
        <begin position="72"/>
        <end position="84"/>
    </location>
</feature>
<proteinExistence type="predicted"/>
<evidence type="ECO:0000313" key="2">
    <source>
        <dbReference type="EMBL" id="KAK1285104.1"/>
    </source>
</evidence>
<name>A0AAV9C8X8_ACOCL</name>
<evidence type="ECO:0000256" key="1">
    <source>
        <dbReference type="SAM" id="MobiDB-lite"/>
    </source>
</evidence>
<keyword evidence="3" id="KW-1185">Reference proteome</keyword>
<sequence>MSRIVSRAFPLASRSALRPPPLLPVRCVRSPPSPAAVLRRRNLILPLSSFRVPHRSYCSPRDSCSTGDGASPRRRSGPAAKRKAAQPLKERELLLDVKICIEEDLPDDPEILVRLTLGF</sequence>
<evidence type="ECO:0000313" key="3">
    <source>
        <dbReference type="Proteomes" id="UP001180020"/>
    </source>
</evidence>
<protein>
    <submittedName>
        <fullName evidence="2">Uncharacterized protein</fullName>
    </submittedName>
</protein>
<comment type="caution">
    <text evidence="2">The sequence shown here is derived from an EMBL/GenBank/DDBJ whole genome shotgun (WGS) entry which is preliminary data.</text>
</comment>
<feature type="region of interest" description="Disordered" evidence="1">
    <location>
        <begin position="55"/>
        <end position="86"/>
    </location>
</feature>
<dbReference type="AlphaFoldDB" id="A0AAV9C8X8"/>